<reference evidence="3" key="1">
    <citation type="submission" date="2013-12" db="EMBL/GenBank/DDBJ databases">
        <title>The Genome Sequence of Aphanomyces astaci APO3.</title>
        <authorList>
            <consortium name="The Broad Institute Genomics Platform"/>
            <person name="Russ C."/>
            <person name="Tyler B."/>
            <person name="van West P."/>
            <person name="Dieguez-Uribeondo J."/>
            <person name="Young S.K."/>
            <person name="Zeng Q."/>
            <person name="Gargeya S."/>
            <person name="Fitzgerald M."/>
            <person name="Abouelleil A."/>
            <person name="Alvarado L."/>
            <person name="Chapman S.B."/>
            <person name="Gainer-Dewar J."/>
            <person name="Goldberg J."/>
            <person name="Griggs A."/>
            <person name="Gujja S."/>
            <person name="Hansen M."/>
            <person name="Howarth C."/>
            <person name="Imamovic A."/>
            <person name="Ireland A."/>
            <person name="Larimer J."/>
            <person name="McCowan C."/>
            <person name="Murphy C."/>
            <person name="Pearson M."/>
            <person name="Poon T.W."/>
            <person name="Priest M."/>
            <person name="Roberts A."/>
            <person name="Saif S."/>
            <person name="Shea T."/>
            <person name="Sykes S."/>
            <person name="Wortman J."/>
            <person name="Nusbaum C."/>
            <person name="Birren B."/>
        </authorList>
    </citation>
    <scope>NUCLEOTIDE SEQUENCE [LARGE SCALE GENOMIC DNA]</scope>
    <source>
        <strain evidence="3">APO3</strain>
    </source>
</reference>
<dbReference type="GO" id="GO:0055085">
    <property type="term" value="P:transmembrane transport"/>
    <property type="evidence" value="ECO:0007669"/>
    <property type="project" value="TreeGrafter"/>
</dbReference>
<proteinExistence type="predicted"/>
<feature type="transmembrane region" description="Helical" evidence="2">
    <location>
        <begin position="556"/>
        <end position="573"/>
    </location>
</feature>
<dbReference type="InterPro" id="IPR040241">
    <property type="entry name" value="TRP_Flc/Pkd2-like"/>
</dbReference>
<keyword evidence="2" id="KW-1133">Transmembrane helix</keyword>
<evidence type="ECO:0000313" key="3">
    <source>
        <dbReference type="EMBL" id="ETV76157.1"/>
    </source>
</evidence>
<dbReference type="PANTHER" id="PTHR31145">
    <property type="entry name" value="INTEGRAL MEMBRANE PROTEIN (AFU_ORTHOLOGUE AFUA_7G01610)"/>
    <property type="match status" value="1"/>
</dbReference>
<protein>
    <submittedName>
        <fullName evidence="3">Uncharacterized protein</fullName>
    </submittedName>
</protein>
<feature type="transmembrane region" description="Helical" evidence="2">
    <location>
        <begin position="247"/>
        <end position="268"/>
    </location>
</feature>
<feature type="transmembrane region" description="Helical" evidence="2">
    <location>
        <begin position="531"/>
        <end position="550"/>
    </location>
</feature>
<keyword evidence="2" id="KW-0472">Membrane</keyword>
<feature type="transmembrane region" description="Helical" evidence="2">
    <location>
        <begin position="391"/>
        <end position="412"/>
    </location>
</feature>
<feature type="compositionally biased region" description="Low complexity" evidence="1">
    <location>
        <begin position="206"/>
        <end position="216"/>
    </location>
</feature>
<feature type="region of interest" description="Disordered" evidence="1">
    <location>
        <begin position="1"/>
        <end position="79"/>
    </location>
</feature>
<feature type="transmembrane region" description="Helical" evidence="2">
    <location>
        <begin position="580"/>
        <end position="601"/>
    </location>
</feature>
<dbReference type="STRING" id="112090.W4G8Z2"/>
<dbReference type="PANTHER" id="PTHR31145:SF6">
    <property type="entry name" value="INTEGRAL MEMBRANE PROTEIN (AFU_ORTHOLOGUE AFUA_7G01610)"/>
    <property type="match status" value="1"/>
</dbReference>
<dbReference type="GeneID" id="20811679"/>
<dbReference type="RefSeq" id="XP_009834282.1">
    <property type="nucleotide sequence ID" value="XM_009835980.1"/>
</dbReference>
<dbReference type="AlphaFoldDB" id="W4G8Z2"/>
<evidence type="ECO:0000256" key="1">
    <source>
        <dbReference type="SAM" id="MobiDB-lite"/>
    </source>
</evidence>
<dbReference type="GO" id="GO:0016020">
    <property type="term" value="C:membrane"/>
    <property type="evidence" value="ECO:0007669"/>
    <property type="project" value="TreeGrafter"/>
</dbReference>
<feature type="transmembrane region" description="Helical" evidence="2">
    <location>
        <begin position="613"/>
        <end position="631"/>
    </location>
</feature>
<feature type="transmembrane region" description="Helical" evidence="2">
    <location>
        <begin position="444"/>
        <end position="462"/>
    </location>
</feature>
<dbReference type="OrthoDB" id="79029at2759"/>
<gene>
    <name evidence="3" type="ORF">H257_09683</name>
</gene>
<evidence type="ECO:0000256" key="2">
    <source>
        <dbReference type="SAM" id="Phobius"/>
    </source>
</evidence>
<feature type="compositionally biased region" description="Low complexity" evidence="1">
    <location>
        <begin position="35"/>
        <end position="79"/>
    </location>
</feature>
<keyword evidence="2" id="KW-0812">Transmembrane</keyword>
<accession>W4G8Z2</accession>
<name>W4G8Z2_APHAT</name>
<dbReference type="VEuPathDB" id="FungiDB:H257_09683"/>
<dbReference type="EMBL" id="KI913137">
    <property type="protein sequence ID" value="ETV76157.1"/>
    <property type="molecule type" value="Genomic_DNA"/>
</dbReference>
<organism evidence="3">
    <name type="scientific">Aphanomyces astaci</name>
    <name type="common">Crayfish plague agent</name>
    <dbReference type="NCBI Taxonomy" id="112090"/>
    <lineage>
        <taxon>Eukaryota</taxon>
        <taxon>Sar</taxon>
        <taxon>Stramenopiles</taxon>
        <taxon>Oomycota</taxon>
        <taxon>Saprolegniomycetes</taxon>
        <taxon>Saprolegniales</taxon>
        <taxon>Verrucalvaceae</taxon>
        <taxon>Aphanomyces</taxon>
    </lineage>
</organism>
<sequence>MAFKECCMKATAPTPASTRVPTPEPTFALTPSPTPSSTPARTTNTPTPTTTVATPAPTNATTPESTTAPNTTAPATPEPTATTPVIPTISLPTLAPNTTVLVDLLTPTTPNVTTPAVTPAVTNSTDPTLKPLTTIAVTTDLPIVTKKVEDNVTGTTFEILNGTKAPVTTVGSDDLIDLTPSPSKLNPSNPAPGGGSDAPEAPAPARPISAARTAAPPGGGLAGPSDIVPSEAAVSGADTPGDKTNRYVFNAVAGLTLVFLAFFHYLAIDPSFLAPESVAGALVAPNSWELPSFATFMQMVAVVSCANVDTPHAIFVSFTDSFSWINFIVRGSAYTAKSPVVASSLVLLSTPSHRRALTADVQVSATSYDAFGFFQFALRSNVFEFDLFVRAWTFFFIAVMILLVLVITTAVVSQISGRRTPFTQSDSGSYTSTLKEASRRMQGFTVWFITMAVLPLSTVSMYELMRDITSAAGFGSITGIFALLALVVLGGGIVAAGYVVLRQSEVQLSKYRTKITFGVLYTNLKFEFRSFFAVSLLVQYATGVLLAGVVAPSIQMVLLIALHGVYVALLVLLRPFVTTWQLVFTFVFEAVLVAVFGLVYAMAYTTSTDSKQTYAYVVVVLVCVVIVLMFVRSLVKLWTFVTGAGGAHDDVNSTRTQCTIPQLHSAEFNSNRGVDTISLNSGSLPSDHYMALTTPSRTVKLVNTSAKRF</sequence>
<feature type="transmembrane region" description="Helical" evidence="2">
    <location>
        <begin position="474"/>
        <end position="501"/>
    </location>
</feature>
<feature type="region of interest" description="Disordered" evidence="1">
    <location>
        <begin position="168"/>
        <end position="239"/>
    </location>
</feature>